<comment type="similarity">
    <text evidence="1 4">Belongs to the 4-oxalocrotonate tautomerase family.</text>
</comment>
<evidence type="ECO:0000256" key="3">
    <source>
        <dbReference type="PIRSR" id="PIRSR618191-1"/>
    </source>
</evidence>
<dbReference type="PANTHER" id="PTHR35530:SF1">
    <property type="entry name" value="2-HYDROXYMUCONATE TAUTOMERASE"/>
    <property type="match status" value="1"/>
</dbReference>
<dbReference type="InterPro" id="IPR004370">
    <property type="entry name" value="4-OT-like_dom"/>
</dbReference>
<keyword evidence="7" id="KW-1185">Reference proteome</keyword>
<feature type="domain" description="4-oxalocrotonate tautomerase-like" evidence="5">
    <location>
        <begin position="2"/>
        <end position="57"/>
    </location>
</feature>
<dbReference type="GO" id="GO:0016853">
    <property type="term" value="F:isomerase activity"/>
    <property type="evidence" value="ECO:0007669"/>
    <property type="project" value="UniProtKB-UniRule"/>
</dbReference>
<dbReference type="SUPFAM" id="SSF55331">
    <property type="entry name" value="Tautomerase/MIF"/>
    <property type="match status" value="1"/>
</dbReference>
<dbReference type="Pfam" id="PF01361">
    <property type="entry name" value="Tautomerase"/>
    <property type="match status" value="1"/>
</dbReference>
<dbReference type="InterPro" id="IPR014347">
    <property type="entry name" value="Tautomerase/MIF_sf"/>
</dbReference>
<evidence type="ECO:0000259" key="5">
    <source>
        <dbReference type="Pfam" id="PF01361"/>
    </source>
</evidence>
<name>C8N7L2_CARH6</name>
<dbReference type="STRING" id="2718.CHUV0807_2206"/>
<dbReference type="NCBIfam" id="NF001966">
    <property type="entry name" value="PRK00745.1"/>
    <property type="match status" value="1"/>
</dbReference>
<protein>
    <recommendedName>
        <fullName evidence="4">Tautomerase</fullName>
        <ecNumber evidence="4">5.3.2.-</ecNumber>
    </recommendedName>
</protein>
<comment type="caution">
    <text evidence="6">The sequence shown here is derived from an EMBL/GenBank/DDBJ whole genome shotgun (WGS) entry which is preliminary data.</text>
</comment>
<organism evidence="6 7">
    <name type="scientific">Cardiobacterium hominis (strain ATCC 15826 / DSM 8339 / NCTC 10426 / 6573)</name>
    <dbReference type="NCBI Taxonomy" id="638300"/>
    <lineage>
        <taxon>Bacteria</taxon>
        <taxon>Pseudomonadati</taxon>
        <taxon>Pseudomonadota</taxon>
        <taxon>Gammaproteobacteria</taxon>
        <taxon>Cardiobacteriales</taxon>
        <taxon>Cardiobacteriaceae</taxon>
        <taxon>Cardiobacterium</taxon>
    </lineage>
</organism>
<sequence length="62" mass="6883">MPVINVKLVEGRTVEQKRAMVKAVTRAVSESLGVAESAIWISIEDMKPENFAQGGELRLDRK</sequence>
<evidence type="ECO:0000256" key="2">
    <source>
        <dbReference type="ARBA" id="ARBA00023235"/>
    </source>
</evidence>
<dbReference type="Gene3D" id="3.30.429.10">
    <property type="entry name" value="Macrophage Migration Inhibitory Factor"/>
    <property type="match status" value="1"/>
</dbReference>
<dbReference type="PANTHER" id="PTHR35530">
    <property type="entry name" value="TAUTOMERASE-RELATED"/>
    <property type="match status" value="1"/>
</dbReference>
<evidence type="ECO:0000313" key="6">
    <source>
        <dbReference type="EMBL" id="EEV89394.1"/>
    </source>
</evidence>
<dbReference type="Proteomes" id="UP000004870">
    <property type="component" value="Unassembled WGS sequence"/>
</dbReference>
<keyword evidence="2 4" id="KW-0413">Isomerase</keyword>
<accession>C8N7L2</accession>
<gene>
    <name evidence="6" type="primary">dmpI</name>
    <name evidence="6" type="ORF">HMPREF0198_0489</name>
</gene>
<dbReference type="AlphaFoldDB" id="C8N7L2"/>
<evidence type="ECO:0000256" key="4">
    <source>
        <dbReference type="RuleBase" id="RU362032"/>
    </source>
</evidence>
<proteinExistence type="inferred from homology"/>
<reference evidence="6 7" key="1">
    <citation type="submission" date="2009-08" db="EMBL/GenBank/DDBJ databases">
        <authorList>
            <person name="Qin X."/>
            <person name="Bachman B."/>
            <person name="Battles P."/>
            <person name="Bell A."/>
            <person name="Bess C."/>
            <person name="Bickham C."/>
            <person name="Chaboub L."/>
            <person name="Chen D."/>
            <person name="Coyle M."/>
            <person name="Deiros D.R."/>
            <person name="Dinh H."/>
            <person name="Forbes L."/>
            <person name="Fowler G."/>
            <person name="Francisco L."/>
            <person name="Fu Q."/>
            <person name="Gubbala S."/>
            <person name="Hale W."/>
            <person name="Han Y."/>
            <person name="Hemphill L."/>
            <person name="Highlander S.K."/>
            <person name="Hirani K."/>
            <person name="Hogues M."/>
            <person name="Jackson L."/>
            <person name="Jakkamsetti A."/>
            <person name="Javaid M."/>
            <person name="Jiang H."/>
            <person name="Korchina V."/>
            <person name="Kovar C."/>
            <person name="Lara F."/>
            <person name="Lee S."/>
            <person name="Mata R."/>
            <person name="Mathew T."/>
            <person name="Moen C."/>
            <person name="Morales K."/>
            <person name="Munidasa M."/>
            <person name="Nazareth L."/>
            <person name="Ngo R."/>
            <person name="Nguyen L."/>
            <person name="Okwuonu G."/>
            <person name="Ongeri F."/>
            <person name="Patil S."/>
            <person name="Petrosino J."/>
            <person name="Pham C."/>
            <person name="Pham P."/>
            <person name="Pu L.-L."/>
            <person name="Puazo M."/>
            <person name="Raj R."/>
            <person name="Reid J."/>
            <person name="Rouhana J."/>
            <person name="Saada N."/>
            <person name="Shang Y."/>
            <person name="Simmons D."/>
            <person name="Thornton R."/>
            <person name="Warren J."/>
            <person name="Weissenberger G."/>
            <person name="Zhang J."/>
            <person name="Zhang L."/>
            <person name="Zhou C."/>
            <person name="Zhu D."/>
            <person name="Muzny D."/>
            <person name="Worley K."/>
            <person name="Gibbs R."/>
        </authorList>
    </citation>
    <scope>NUCLEOTIDE SEQUENCE [LARGE SCALE GENOMIC DNA]</scope>
    <source>
        <strain evidence="7">ATCC 15826 / DSM 8339 / NCTC 10426 / 6573</strain>
    </source>
</reference>
<dbReference type="EMBL" id="ACKY01000022">
    <property type="protein sequence ID" value="EEV89394.1"/>
    <property type="molecule type" value="Genomic_DNA"/>
</dbReference>
<dbReference type="EC" id="5.3.2.-" evidence="4"/>
<dbReference type="HOGENOM" id="CLU_148073_5_3_6"/>
<evidence type="ECO:0000256" key="1">
    <source>
        <dbReference type="ARBA" id="ARBA00006723"/>
    </source>
</evidence>
<dbReference type="NCBIfam" id="NF002571">
    <property type="entry name" value="PRK02220.1"/>
    <property type="match status" value="1"/>
</dbReference>
<feature type="active site" description="Proton acceptor; via imino nitrogen" evidence="3">
    <location>
        <position position="2"/>
    </location>
</feature>
<dbReference type="GeneID" id="84789508"/>
<dbReference type="OrthoDB" id="8098375at2"/>
<dbReference type="NCBIfam" id="TIGR00013">
    <property type="entry name" value="taut"/>
    <property type="match status" value="1"/>
</dbReference>
<dbReference type="RefSeq" id="WP_004139681.1">
    <property type="nucleotide sequence ID" value="NZ_GG694025.1"/>
</dbReference>
<evidence type="ECO:0000313" key="7">
    <source>
        <dbReference type="Proteomes" id="UP000004870"/>
    </source>
</evidence>
<dbReference type="InterPro" id="IPR018191">
    <property type="entry name" value="4-OT"/>
</dbReference>